<feature type="transmembrane region" description="Helical" evidence="5">
    <location>
        <begin position="165"/>
        <end position="188"/>
    </location>
</feature>
<comment type="subcellular location">
    <subcellularLocation>
        <location evidence="1">Membrane</location>
        <topology evidence="1">Multi-pass membrane protein</topology>
    </subcellularLocation>
</comment>
<keyword evidence="2 5" id="KW-0812">Transmembrane</keyword>
<evidence type="ECO:0000256" key="3">
    <source>
        <dbReference type="ARBA" id="ARBA00022989"/>
    </source>
</evidence>
<proteinExistence type="predicted"/>
<dbReference type="GO" id="GO:0000139">
    <property type="term" value="C:Golgi membrane"/>
    <property type="evidence" value="ECO:0007669"/>
    <property type="project" value="InterPro"/>
</dbReference>
<dbReference type="Proteomes" id="UP000654075">
    <property type="component" value="Unassembled WGS sequence"/>
</dbReference>
<accession>A0A813E721</accession>
<evidence type="ECO:0000256" key="4">
    <source>
        <dbReference type="ARBA" id="ARBA00023136"/>
    </source>
</evidence>
<keyword evidence="4 5" id="KW-0472">Membrane</keyword>
<dbReference type="AlphaFoldDB" id="A0A813E721"/>
<keyword evidence="7" id="KW-1185">Reference proteome</keyword>
<keyword evidence="3 5" id="KW-1133">Transmembrane helix</keyword>
<evidence type="ECO:0000313" key="6">
    <source>
        <dbReference type="EMBL" id="CAE8593680.1"/>
    </source>
</evidence>
<gene>
    <name evidence="6" type="ORF">PGLA1383_LOCUS12269</name>
</gene>
<reference evidence="6" key="1">
    <citation type="submission" date="2021-02" db="EMBL/GenBank/DDBJ databases">
        <authorList>
            <person name="Dougan E. K."/>
            <person name="Rhodes N."/>
            <person name="Thang M."/>
            <person name="Chan C."/>
        </authorList>
    </citation>
    <scope>NUCLEOTIDE SEQUENCE</scope>
</reference>
<evidence type="ECO:0000256" key="1">
    <source>
        <dbReference type="ARBA" id="ARBA00004141"/>
    </source>
</evidence>
<organism evidence="6 7">
    <name type="scientific">Polarella glacialis</name>
    <name type="common">Dinoflagellate</name>
    <dbReference type="NCBI Taxonomy" id="89957"/>
    <lineage>
        <taxon>Eukaryota</taxon>
        <taxon>Sar</taxon>
        <taxon>Alveolata</taxon>
        <taxon>Dinophyceae</taxon>
        <taxon>Suessiales</taxon>
        <taxon>Suessiaceae</taxon>
        <taxon>Polarella</taxon>
    </lineage>
</organism>
<comment type="caution">
    <text evidence="6">The sequence shown here is derived from an EMBL/GenBank/DDBJ whole genome shotgun (WGS) entry which is preliminary data.</text>
</comment>
<dbReference type="Pfam" id="PF04142">
    <property type="entry name" value="Nuc_sug_transp"/>
    <property type="match status" value="1"/>
</dbReference>
<evidence type="ECO:0000256" key="5">
    <source>
        <dbReference type="SAM" id="Phobius"/>
    </source>
</evidence>
<feature type="transmembrane region" description="Helical" evidence="5">
    <location>
        <begin position="71"/>
        <end position="94"/>
    </location>
</feature>
<dbReference type="OMA" id="CYYFLNP"/>
<feature type="transmembrane region" description="Helical" evidence="5">
    <location>
        <begin position="195"/>
        <end position="216"/>
    </location>
</feature>
<sequence length="317" mass="33588">MLAANNGLGYLAIHALQFGAQPLLSKRCIAHGTPTASLVLAAEIAKVLGCMGMLRAEGQLKEAFRDWSFKGFLMAAGVPSLTYLVQNYCVQVAYQNLDGIVFNILNQTKMLFTAGFVFLIVGRRQSLMQCLSLGILTLAGVIVSVSEASQQQELRQNGESGNVAWGTVCILVASALSGLGGGITEWILQRKRRNSYLLSAEMAVLGCAVILASQLVGSLSGTNSTSTEGLFDRWTLYTLIPILTQGWGGIVVGLIAKTSGSVRKGFAVMVGLILSCVLKCLVEGEALSTSTSVAVPLVAVSIYLHAKFPPKSPEKKA</sequence>
<evidence type="ECO:0000313" key="7">
    <source>
        <dbReference type="Proteomes" id="UP000654075"/>
    </source>
</evidence>
<dbReference type="GO" id="GO:0015165">
    <property type="term" value="F:pyrimidine nucleotide-sugar transmembrane transporter activity"/>
    <property type="evidence" value="ECO:0007669"/>
    <property type="project" value="InterPro"/>
</dbReference>
<feature type="transmembrane region" description="Helical" evidence="5">
    <location>
        <begin position="236"/>
        <end position="256"/>
    </location>
</feature>
<protein>
    <recommendedName>
        <fullName evidence="8">UDP-galactose transporter</fullName>
    </recommendedName>
</protein>
<evidence type="ECO:0000256" key="2">
    <source>
        <dbReference type="ARBA" id="ARBA00022692"/>
    </source>
</evidence>
<feature type="transmembrane region" description="Helical" evidence="5">
    <location>
        <begin position="100"/>
        <end position="120"/>
    </location>
</feature>
<feature type="transmembrane region" description="Helical" evidence="5">
    <location>
        <begin position="127"/>
        <end position="145"/>
    </location>
</feature>
<name>A0A813E721_POLGL</name>
<evidence type="ECO:0008006" key="8">
    <source>
        <dbReference type="Google" id="ProtNLM"/>
    </source>
</evidence>
<dbReference type="InterPro" id="IPR007271">
    <property type="entry name" value="Nuc_sug_transpt"/>
</dbReference>
<dbReference type="OrthoDB" id="408493at2759"/>
<dbReference type="EMBL" id="CAJNNV010006484">
    <property type="protein sequence ID" value="CAE8593680.1"/>
    <property type="molecule type" value="Genomic_DNA"/>
</dbReference>
<dbReference type="PANTHER" id="PTHR10231">
    <property type="entry name" value="NUCLEOTIDE-SUGAR TRANSMEMBRANE TRANSPORTER"/>
    <property type="match status" value="1"/>
</dbReference>